<proteinExistence type="predicted"/>
<sequence>MAMRAGVGGSSNFGTGNMGFSPGWAGLFTLAMLLFVALACSCCWCCDLLAVWKRWYCKHIGGGRKRSSSSWNHLEDGGRGGGIGFAKTVPNFYVEVPVHSICNRADNHYTLSDDASSHYYQSINYEQIGPKNLKSSSSVSISQENLYCEIDPTYY</sequence>
<evidence type="ECO:0000313" key="2">
    <source>
        <dbReference type="EMBL" id="OXA57406.1"/>
    </source>
</evidence>
<dbReference type="AlphaFoldDB" id="A0A226ELF1"/>
<keyword evidence="3" id="KW-1185">Reference proteome</keyword>
<name>A0A226ELF1_FOLCA</name>
<dbReference type="EMBL" id="LNIX01000003">
    <property type="protein sequence ID" value="OXA57406.1"/>
    <property type="molecule type" value="Genomic_DNA"/>
</dbReference>
<evidence type="ECO:0000256" key="1">
    <source>
        <dbReference type="SAM" id="Phobius"/>
    </source>
</evidence>
<keyword evidence="1" id="KW-1133">Transmembrane helix</keyword>
<dbReference type="Proteomes" id="UP000198287">
    <property type="component" value="Unassembled WGS sequence"/>
</dbReference>
<gene>
    <name evidence="2" type="ORF">Fcan01_06583</name>
</gene>
<reference evidence="2 3" key="1">
    <citation type="submission" date="2015-12" db="EMBL/GenBank/DDBJ databases">
        <title>The genome of Folsomia candida.</title>
        <authorList>
            <person name="Faddeeva A."/>
            <person name="Derks M.F."/>
            <person name="Anvar Y."/>
            <person name="Smit S."/>
            <person name="Van Straalen N."/>
            <person name="Roelofs D."/>
        </authorList>
    </citation>
    <scope>NUCLEOTIDE SEQUENCE [LARGE SCALE GENOMIC DNA]</scope>
    <source>
        <strain evidence="2 3">VU population</strain>
        <tissue evidence="2">Whole body</tissue>
    </source>
</reference>
<evidence type="ECO:0000313" key="3">
    <source>
        <dbReference type="Proteomes" id="UP000198287"/>
    </source>
</evidence>
<feature type="transmembrane region" description="Helical" evidence="1">
    <location>
        <begin position="24"/>
        <end position="50"/>
    </location>
</feature>
<keyword evidence="1" id="KW-0472">Membrane</keyword>
<comment type="caution">
    <text evidence="2">The sequence shown here is derived from an EMBL/GenBank/DDBJ whole genome shotgun (WGS) entry which is preliminary data.</text>
</comment>
<protein>
    <submittedName>
        <fullName evidence="2">Uncharacterized protein</fullName>
    </submittedName>
</protein>
<organism evidence="2 3">
    <name type="scientific">Folsomia candida</name>
    <name type="common">Springtail</name>
    <dbReference type="NCBI Taxonomy" id="158441"/>
    <lineage>
        <taxon>Eukaryota</taxon>
        <taxon>Metazoa</taxon>
        <taxon>Ecdysozoa</taxon>
        <taxon>Arthropoda</taxon>
        <taxon>Hexapoda</taxon>
        <taxon>Collembola</taxon>
        <taxon>Entomobryomorpha</taxon>
        <taxon>Isotomoidea</taxon>
        <taxon>Isotomidae</taxon>
        <taxon>Proisotominae</taxon>
        <taxon>Folsomia</taxon>
    </lineage>
</organism>
<keyword evidence="1" id="KW-0812">Transmembrane</keyword>
<accession>A0A226ELF1</accession>